<evidence type="ECO:0000313" key="1">
    <source>
        <dbReference type="Ensembl" id="ENSHHUP00000008074.1"/>
    </source>
</evidence>
<dbReference type="AlphaFoldDB" id="A0A4W5K7Z4"/>
<dbReference type="PANTHER" id="PTHR23039">
    <property type="entry name" value="NANCE-HORAN SYNDROME PROTEIN"/>
    <property type="match status" value="1"/>
</dbReference>
<dbReference type="PANTHER" id="PTHR23039:SF5">
    <property type="entry name" value="ACTIN REMODELING REGULATOR NHS"/>
    <property type="match status" value="1"/>
</dbReference>
<dbReference type="GO" id="GO:0030154">
    <property type="term" value="P:cell differentiation"/>
    <property type="evidence" value="ECO:0007669"/>
    <property type="project" value="TreeGrafter"/>
</dbReference>
<dbReference type="Proteomes" id="UP000314982">
    <property type="component" value="Unassembled WGS sequence"/>
</dbReference>
<dbReference type="STRING" id="62062.ENSHHUP00000008074"/>
<sequence length="79" mass="9050">MKSDSQVITSCVIPINVTGVQFHRDASVHCSLIHSQSILQRRRKLRRRKTVIGIPRSVQQDLGMFNLSPNLEPYDLSYL</sequence>
<reference evidence="1" key="2">
    <citation type="submission" date="2025-08" db="UniProtKB">
        <authorList>
            <consortium name="Ensembl"/>
        </authorList>
    </citation>
    <scope>IDENTIFICATION</scope>
</reference>
<reference evidence="1" key="3">
    <citation type="submission" date="2025-09" db="UniProtKB">
        <authorList>
            <consortium name="Ensembl"/>
        </authorList>
    </citation>
    <scope>IDENTIFICATION</scope>
</reference>
<dbReference type="GO" id="GO:0002088">
    <property type="term" value="P:lens development in camera-type eye"/>
    <property type="evidence" value="ECO:0007669"/>
    <property type="project" value="TreeGrafter"/>
</dbReference>
<name>A0A4W5K7Z4_9TELE</name>
<keyword evidence="2" id="KW-1185">Reference proteome</keyword>
<dbReference type="Pfam" id="PF15273">
    <property type="entry name" value="NHS"/>
    <property type="match status" value="1"/>
</dbReference>
<dbReference type="Ensembl" id="ENSHHUT00000008319.1">
    <property type="protein sequence ID" value="ENSHHUP00000008074.1"/>
    <property type="gene ID" value="ENSHHUG00000004962.1"/>
</dbReference>
<reference evidence="2" key="1">
    <citation type="submission" date="2018-06" db="EMBL/GenBank/DDBJ databases">
        <title>Genome assembly of Danube salmon.</title>
        <authorList>
            <person name="Macqueen D.J."/>
            <person name="Gundappa M.K."/>
        </authorList>
    </citation>
    <scope>NUCLEOTIDE SEQUENCE [LARGE SCALE GENOMIC DNA]</scope>
</reference>
<proteinExistence type="predicted"/>
<dbReference type="InterPro" id="IPR024845">
    <property type="entry name" value="NHS-like"/>
</dbReference>
<protein>
    <submittedName>
        <fullName evidence="1">Uncharacterized protein</fullName>
    </submittedName>
</protein>
<accession>A0A4W5K7Z4</accession>
<dbReference type="GeneTree" id="ENSGT00950000182963"/>
<organism evidence="1 2">
    <name type="scientific">Hucho hucho</name>
    <name type="common">huchen</name>
    <dbReference type="NCBI Taxonomy" id="62062"/>
    <lineage>
        <taxon>Eukaryota</taxon>
        <taxon>Metazoa</taxon>
        <taxon>Chordata</taxon>
        <taxon>Craniata</taxon>
        <taxon>Vertebrata</taxon>
        <taxon>Euteleostomi</taxon>
        <taxon>Actinopterygii</taxon>
        <taxon>Neopterygii</taxon>
        <taxon>Teleostei</taxon>
        <taxon>Protacanthopterygii</taxon>
        <taxon>Salmoniformes</taxon>
        <taxon>Salmonidae</taxon>
        <taxon>Salmoninae</taxon>
        <taxon>Hucho</taxon>
    </lineage>
</organism>
<evidence type="ECO:0000313" key="2">
    <source>
        <dbReference type="Proteomes" id="UP000314982"/>
    </source>
</evidence>